<evidence type="ECO:0000256" key="6">
    <source>
        <dbReference type="ARBA" id="ARBA00023054"/>
    </source>
</evidence>
<evidence type="ECO:0000256" key="3">
    <source>
        <dbReference type="ARBA" id="ARBA00022692"/>
    </source>
</evidence>
<dbReference type="PIRSF" id="PIRSF028865">
    <property type="entry name" value="Membrin-2"/>
    <property type="match status" value="1"/>
</dbReference>
<reference evidence="12" key="1">
    <citation type="submission" date="2022-10" db="EMBL/GenBank/DDBJ databases">
        <title>Novel sulphate-reducing endosymbionts in the free-living metamonad Anaeramoeba.</title>
        <authorList>
            <person name="Jerlstrom-Hultqvist J."/>
            <person name="Cepicka I."/>
            <person name="Gallot-Lavallee L."/>
            <person name="Salas-Leiva D."/>
            <person name="Curtis B.A."/>
            <person name="Zahonova K."/>
            <person name="Pipaliya S."/>
            <person name="Dacks J."/>
            <person name="Roger A.J."/>
        </authorList>
    </citation>
    <scope>NUCLEOTIDE SEQUENCE</scope>
    <source>
        <strain evidence="12">BMAN</strain>
    </source>
</reference>
<comment type="caution">
    <text evidence="12">The sequence shown here is derived from an EMBL/GenBank/DDBJ whole genome shotgun (WGS) entry which is preliminary data.</text>
</comment>
<evidence type="ECO:0000256" key="2">
    <source>
        <dbReference type="ARBA" id="ARBA00022448"/>
    </source>
</evidence>
<evidence type="ECO:0000256" key="8">
    <source>
        <dbReference type="ARBA" id="ARBA00046280"/>
    </source>
</evidence>
<proteinExistence type="inferred from homology"/>
<dbReference type="InterPro" id="IPR007705">
    <property type="entry name" value="Vesicle_trsprt_v-SNARE_N"/>
</dbReference>
<dbReference type="GO" id="GO:0042147">
    <property type="term" value="P:retrograde transport, endosome to Golgi"/>
    <property type="evidence" value="ECO:0007669"/>
    <property type="project" value="TreeGrafter"/>
</dbReference>
<dbReference type="GO" id="GO:0005794">
    <property type="term" value="C:Golgi apparatus"/>
    <property type="evidence" value="ECO:0007669"/>
    <property type="project" value="InterPro"/>
</dbReference>
<evidence type="ECO:0000259" key="11">
    <source>
        <dbReference type="Pfam" id="PF05008"/>
    </source>
</evidence>
<dbReference type="GO" id="GO:0005789">
    <property type="term" value="C:endoplasmic reticulum membrane"/>
    <property type="evidence" value="ECO:0007669"/>
    <property type="project" value="TreeGrafter"/>
</dbReference>
<feature type="coiled-coil region" evidence="9">
    <location>
        <begin position="37"/>
        <end position="86"/>
    </location>
</feature>
<accession>A0A9Q0LK83</accession>
<keyword evidence="13" id="KW-1185">Reference proteome</keyword>
<evidence type="ECO:0000313" key="13">
    <source>
        <dbReference type="Proteomes" id="UP001149090"/>
    </source>
</evidence>
<dbReference type="GO" id="GO:0006896">
    <property type="term" value="P:Golgi to vacuole transport"/>
    <property type="evidence" value="ECO:0007669"/>
    <property type="project" value="TreeGrafter"/>
</dbReference>
<keyword evidence="5 10" id="KW-1133">Transmembrane helix</keyword>
<keyword evidence="4" id="KW-0653">Protein transport</keyword>
<keyword evidence="7 10" id="KW-0472">Membrane</keyword>
<dbReference type="GO" id="GO:0012507">
    <property type="term" value="C:ER to Golgi transport vesicle membrane"/>
    <property type="evidence" value="ECO:0007669"/>
    <property type="project" value="TreeGrafter"/>
</dbReference>
<evidence type="ECO:0000256" key="9">
    <source>
        <dbReference type="SAM" id="Coils"/>
    </source>
</evidence>
<dbReference type="CDD" id="cd15862">
    <property type="entry name" value="SNARE_Vti1"/>
    <property type="match status" value="1"/>
</dbReference>
<dbReference type="SUPFAM" id="SSF47661">
    <property type="entry name" value="t-snare proteins"/>
    <property type="match status" value="1"/>
</dbReference>
<comment type="similarity">
    <text evidence="1">Belongs to the VTI1 family.</text>
</comment>
<dbReference type="PANTHER" id="PTHR21230">
    <property type="entry name" value="VESICLE TRANSPORT V-SNARE PROTEIN VTI1-RELATED"/>
    <property type="match status" value="1"/>
</dbReference>
<keyword evidence="2" id="KW-0813">Transport</keyword>
<evidence type="ECO:0000256" key="4">
    <source>
        <dbReference type="ARBA" id="ARBA00022927"/>
    </source>
</evidence>
<evidence type="ECO:0000256" key="5">
    <source>
        <dbReference type="ARBA" id="ARBA00022989"/>
    </source>
</evidence>
<dbReference type="GO" id="GO:0031201">
    <property type="term" value="C:SNARE complex"/>
    <property type="evidence" value="ECO:0007669"/>
    <property type="project" value="TreeGrafter"/>
</dbReference>
<dbReference type="AlphaFoldDB" id="A0A9Q0LK83"/>
<dbReference type="GO" id="GO:0016236">
    <property type="term" value="P:macroautophagy"/>
    <property type="evidence" value="ECO:0007669"/>
    <property type="project" value="TreeGrafter"/>
</dbReference>
<dbReference type="GO" id="GO:0005829">
    <property type="term" value="C:cytosol"/>
    <property type="evidence" value="ECO:0007669"/>
    <property type="project" value="GOC"/>
</dbReference>
<evidence type="ECO:0000256" key="10">
    <source>
        <dbReference type="SAM" id="Phobius"/>
    </source>
</evidence>
<dbReference type="GO" id="GO:0048280">
    <property type="term" value="P:vesicle fusion with Golgi apparatus"/>
    <property type="evidence" value="ECO:0007669"/>
    <property type="project" value="TreeGrafter"/>
</dbReference>
<dbReference type="Gene3D" id="1.20.58.400">
    <property type="entry name" value="t-snare proteins"/>
    <property type="match status" value="1"/>
</dbReference>
<gene>
    <name evidence="12" type="ORF">M0811_00789</name>
</gene>
<name>A0A9Q0LK83_ANAIG</name>
<evidence type="ECO:0000256" key="1">
    <source>
        <dbReference type="ARBA" id="ARBA00006108"/>
    </source>
</evidence>
<dbReference type="InterPro" id="IPR038407">
    <property type="entry name" value="v-SNARE_N_sf"/>
</dbReference>
<organism evidence="12 13">
    <name type="scientific">Anaeramoeba ignava</name>
    <name type="common">Anaerobic marine amoeba</name>
    <dbReference type="NCBI Taxonomy" id="1746090"/>
    <lineage>
        <taxon>Eukaryota</taxon>
        <taxon>Metamonada</taxon>
        <taxon>Anaeramoebidae</taxon>
        <taxon>Anaeramoeba</taxon>
    </lineage>
</organism>
<dbReference type="Proteomes" id="UP001149090">
    <property type="component" value="Unassembled WGS sequence"/>
</dbReference>
<protein>
    <submittedName>
        <fullName evidence="12">Vesicle transport v-snare 13</fullName>
    </submittedName>
</protein>
<evidence type="ECO:0000313" key="12">
    <source>
        <dbReference type="EMBL" id="KAJ5074161.1"/>
    </source>
</evidence>
<keyword evidence="6 9" id="KW-0175">Coiled coil</keyword>
<keyword evidence="3 10" id="KW-0812">Transmembrane</keyword>
<dbReference type="OMA" id="SKMRQHK"/>
<dbReference type="InterPro" id="IPR010989">
    <property type="entry name" value="SNARE"/>
</dbReference>
<dbReference type="GO" id="GO:0006886">
    <property type="term" value="P:intracellular protein transport"/>
    <property type="evidence" value="ECO:0007669"/>
    <property type="project" value="InterPro"/>
</dbReference>
<dbReference type="GO" id="GO:0031902">
    <property type="term" value="C:late endosome membrane"/>
    <property type="evidence" value="ECO:0007669"/>
    <property type="project" value="TreeGrafter"/>
</dbReference>
<feature type="transmembrane region" description="Helical" evidence="10">
    <location>
        <begin position="195"/>
        <end position="214"/>
    </location>
</feature>
<dbReference type="Pfam" id="PF12352">
    <property type="entry name" value="V-SNARE_C"/>
    <property type="match status" value="1"/>
</dbReference>
<comment type="subcellular location">
    <subcellularLocation>
        <location evidence="8">Endomembrane system</location>
        <topology evidence="8">Single-pass type IV membrane protein</topology>
    </subcellularLocation>
</comment>
<dbReference type="OrthoDB" id="430637at2759"/>
<dbReference type="SUPFAM" id="SSF58038">
    <property type="entry name" value="SNARE fusion complex"/>
    <property type="match status" value="1"/>
</dbReference>
<dbReference type="Gene3D" id="1.20.5.110">
    <property type="match status" value="1"/>
</dbReference>
<dbReference type="FunFam" id="1.20.5.110:FF:000002">
    <property type="entry name" value="Vesicle transport through interaction with t-SNAREsB"/>
    <property type="match status" value="1"/>
</dbReference>
<dbReference type="GO" id="GO:0006891">
    <property type="term" value="P:intra-Golgi vesicle-mediated transport"/>
    <property type="evidence" value="ECO:0007669"/>
    <property type="project" value="TreeGrafter"/>
</dbReference>
<dbReference type="InterPro" id="IPR027027">
    <property type="entry name" value="GOSR2/Membrin/Bos1"/>
</dbReference>
<dbReference type="PANTHER" id="PTHR21230:SF26">
    <property type="entry name" value="VESICLE TRANSPORT THROUGH INTERACTION WITH T-SNARES HOMOLOG 1A"/>
    <property type="match status" value="1"/>
</dbReference>
<feature type="domain" description="Vesicle transport v-SNARE N-terminal" evidence="11">
    <location>
        <begin position="2"/>
        <end position="90"/>
    </location>
</feature>
<dbReference type="GO" id="GO:0000149">
    <property type="term" value="F:SNARE binding"/>
    <property type="evidence" value="ECO:0007669"/>
    <property type="project" value="TreeGrafter"/>
</dbReference>
<dbReference type="EMBL" id="JAPDFW010000070">
    <property type="protein sequence ID" value="KAJ5074161.1"/>
    <property type="molecule type" value="Genomic_DNA"/>
</dbReference>
<sequence length="218" mass="25379">MDLFADYQQEFQNLSSSLQEKISNIIKFTGEERKSQIRSAQEELSQLHSILEQLSLNVINIQKSDRDFARQKIKEFEVEFSRLQSDFRNASFSNSIMNERDELFGELDYFDGEDLSKESFFESKNKLLKASGKLELSERIAIETEEVGNRTLEDLRKQRETLENSRNGLKIADSHVGRSGLLLRKMQMRETSNKIIIICIIIILIAIIITIIYFKTKK</sequence>
<dbReference type="GO" id="GO:0005484">
    <property type="term" value="F:SNAP receptor activity"/>
    <property type="evidence" value="ECO:0007669"/>
    <property type="project" value="InterPro"/>
</dbReference>
<dbReference type="Pfam" id="PF05008">
    <property type="entry name" value="V-SNARE"/>
    <property type="match status" value="1"/>
</dbReference>
<evidence type="ECO:0000256" key="7">
    <source>
        <dbReference type="ARBA" id="ARBA00023136"/>
    </source>
</evidence>